<organism evidence="2 3">
    <name type="scientific">Streptomyces violascens</name>
    <dbReference type="NCBI Taxonomy" id="67381"/>
    <lineage>
        <taxon>Bacteria</taxon>
        <taxon>Bacillati</taxon>
        <taxon>Actinomycetota</taxon>
        <taxon>Actinomycetes</taxon>
        <taxon>Kitasatosporales</taxon>
        <taxon>Streptomycetaceae</taxon>
        <taxon>Streptomyces</taxon>
    </lineage>
</organism>
<comment type="caution">
    <text evidence="2">The sequence shown here is derived from an EMBL/GenBank/DDBJ whole genome shotgun (WGS) entry which is preliminary data.</text>
</comment>
<proteinExistence type="predicted"/>
<accession>A0ABQ3QT90</accession>
<evidence type="ECO:0000256" key="1">
    <source>
        <dbReference type="SAM" id="MobiDB-lite"/>
    </source>
</evidence>
<reference evidence="2" key="1">
    <citation type="submission" date="2024-05" db="EMBL/GenBank/DDBJ databases">
        <title>Whole genome shotgun sequence of Streptomyces violascens NBRC 12920.</title>
        <authorList>
            <person name="Komaki H."/>
            <person name="Tamura T."/>
        </authorList>
    </citation>
    <scope>NUCLEOTIDE SEQUENCE</scope>
    <source>
        <strain evidence="2">NBRC 12920</strain>
    </source>
</reference>
<protein>
    <submittedName>
        <fullName evidence="2">Uncharacterized protein</fullName>
    </submittedName>
</protein>
<dbReference type="EMBL" id="BNDY01000017">
    <property type="protein sequence ID" value="GHI40509.1"/>
    <property type="molecule type" value="Genomic_DNA"/>
</dbReference>
<evidence type="ECO:0000313" key="2">
    <source>
        <dbReference type="EMBL" id="GHI40509.1"/>
    </source>
</evidence>
<gene>
    <name evidence="2" type="ORF">Sviol_49170</name>
</gene>
<name>A0ABQ3QT90_9ACTN</name>
<evidence type="ECO:0000313" key="3">
    <source>
        <dbReference type="Proteomes" id="UP001050808"/>
    </source>
</evidence>
<dbReference type="Proteomes" id="UP001050808">
    <property type="component" value="Unassembled WGS sequence"/>
</dbReference>
<keyword evidence="3" id="KW-1185">Reference proteome</keyword>
<sequence>MTARSHEVGRGAGARPGRSAGDEGAAVDIPPPEDAGELGADKHGDGDGDGGVALSSGLTWSGAVLPEPA</sequence>
<feature type="region of interest" description="Disordered" evidence="1">
    <location>
        <begin position="1"/>
        <end position="69"/>
    </location>
</feature>